<dbReference type="Proteomes" id="UP001153636">
    <property type="component" value="Chromosome 10"/>
</dbReference>
<evidence type="ECO:0000256" key="5">
    <source>
        <dbReference type="ARBA" id="ARBA00047960"/>
    </source>
</evidence>
<dbReference type="GO" id="GO:0004364">
    <property type="term" value="F:glutathione transferase activity"/>
    <property type="evidence" value="ECO:0007669"/>
    <property type="project" value="UniProtKB-EC"/>
</dbReference>
<organism evidence="8 9">
    <name type="scientific">Psylliodes chrysocephalus</name>
    <dbReference type="NCBI Taxonomy" id="3402493"/>
    <lineage>
        <taxon>Eukaryota</taxon>
        <taxon>Metazoa</taxon>
        <taxon>Ecdysozoa</taxon>
        <taxon>Arthropoda</taxon>
        <taxon>Hexapoda</taxon>
        <taxon>Insecta</taxon>
        <taxon>Pterygota</taxon>
        <taxon>Neoptera</taxon>
        <taxon>Endopterygota</taxon>
        <taxon>Coleoptera</taxon>
        <taxon>Polyphaga</taxon>
        <taxon>Cucujiformia</taxon>
        <taxon>Chrysomeloidea</taxon>
        <taxon>Chrysomelidae</taxon>
        <taxon>Galerucinae</taxon>
        <taxon>Alticini</taxon>
        <taxon>Psylliodes</taxon>
    </lineage>
</organism>
<name>A0A9P0G8A0_9CUCU</name>
<reference evidence="8" key="1">
    <citation type="submission" date="2022-01" db="EMBL/GenBank/DDBJ databases">
        <authorList>
            <person name="King R."/>
        </authorList>
    </citation>
    <scope>NUCLEOTIDE SEQUENCE</scope>
</reference>
<gene>
    <name evidence="8" type="ORF">PSYICH_LOCUS1666</name>
</gene>
<evidence type="ECO:0000256" key="3">
    <source>
        <dbReference type="ARBA" id="ARBA00022679"/>
    </source>
</evidence>
<accession>A0A9P0G8A0</accession>
<dbReference type="InterPro" id="IPR040079">
    <property type="entry name" value="Glutathione_S-Trfase"/>
</dbReference>
<protein>
    <recommendedName>
        <fullName evidence="2">glutathione transferase</fullName>
        <ecNumber evidence="2">2.5.1.18</ecNumber>
    </recommendedName>
</protein>
<keyword evidence="9" id="KW-1185">Reference proteome</keyword>
<proteinExistence type="inferred from homology"/>
<dbReference type="EC" id="2.5.1.18" evidence="2"/>
<dbReference type="PROSITE" id="PS50404">
    <property type="entry name" value="GST_NTER"/>
    <property type="match status" value="1"/>
</dbReference>
<evidence type="ECO:0000313" key="8">
    <source>
        <dbReference type="EMBL" id="CAH1100580.1"/>
    </source>
</evidence>
<dbReference type="PANTHER" id="PTHR11571:SF224">
    <property type="entry name" value="HEMATOPOIETIC PROSTAGLANDIN D SYNTHASE"/>
    <property type="match status" value="1"/>
</dbReference>
<dbReference type="CDD" id="cd03192">
    <property type="entry name" value="GST_C_Sigma_like"/>
    <property type="match status" value="1"/>
</dbReference>
<dbReference type="EMBL" id="OV651822">
    <property type="protein sequence ID" value="CAH1100580.1"/>
    <property type="molecule type" value="Genomic_DNA"/>
</dbReference>
<keyword evidence="3" id="KW-0808">Transferase</keyword>
<dbReference type="Pfam" id="PF02798">
    <property type="entry name" value="GST_N"/>
    <property type="match status" value="1"/>
</dbReference>
<dbReference type="AlphaFoldDB" id="A0A9P0G8A0"/>
<dbReference type="SUPFAM" id="SSF47616">
    <property type="entry name" value="GST C-terminal domain-like"/>
    <property type="match status" value="1"/>
</dbReference>
<dbReference type="Gene3D" id="1.20.1050.10">
    <property type="match status" value="1"/>
</dbReference>
<dbReference type="Pfam" id="PF14497">
    <property type="entry name" value="GST_C_3"/>
    <property type="match status" value="1"/>
</dbReference>
<dbReference type="GO" id="GO:0006749">
    <property type="term" value="P:glutathione metabolic process"/>
    <property type="evidence" value="ECO:0007669"/>
    <property type="project" value="TreeGrafter"/>
</dbReference>
<comment type="subunit">
    <text evidence="1">Homodimer.</text>
</comment>
<dbReference type="OrthoDB" id="414243at2759"/>
<sequence>MPYGQLPTFEHDGKITHQSLAICRYAAKQAKLVGSNDWEDLEIDAAADTINDLRLKIVEYSYEKDPKVKEQRKGPLFKEILPFYVEKFEKQLKKNNGYFAIGKLTWADVYFVGLLEFLNYMLGKDLSDGAPGLKGLNEKVRAIPQIKTYLNKRPKTAGIKLNFKILCFFLLSVHELSWIHTQTNTTHKHDIIAKIVKTDSGDPKT</sequence>
<comment type="catalytic activity">
    <reaction evidence="5">
        <text>RX + glutathione = an S-substituted glutathione + a halide anion + H(+)</text>
        <dbReference type="Rhea" id="RHEA:16437"/>
        <dbReference type="ChEBI" id="CHEBI:15378"/>
        <dbReference type="ChEBI" id="CHEBI:16042"/>
        <dbReference type="ChEBI" id="CHEBI:17792"/>
        <dbReference type="ChEBI" id="CHEBI:57925"/>
        <dbReference type="ChEBI" id="CHEBI:90779"/>
        <dbReference type="EC" id="2.5.1.18"/>
    </reaction>
</comment>
<evidence type="ECO:0000256" key="2">
    <source>
        <dbReference type="ARBA" id="ARBA00012452"/>
    </source>
</evidence>
<dbReference type="InterPro" id="IPR010987">
    <property type="entry name" value="Glutathione-S-Trfase_C-like"/>
</dbReference>
<dbReference type="SUPFAM" id="SSF52833">
    <property type="entry name" value="Thioredoxin-like"/>
    <property type="match status" value="1"/>
</dbReference>
<dbReference type="InterPro" id="IPR004045">
    <property type="entry name" value="Glutathione_S-Trfase_N"/>
</dbReference>
<feature type="domain" description="GST C-terminal" evidence="7">
    <location>
        <begin position="36"/>
        <end position="158"/>
    </location>
</feature>
<dbReference type="PANTHER" id="PTHR11571">
    <property type="entry name" value="GLUTATHIONE S-TRANSFERASE"/>
    <property type="match status" value="1"/>
</dbReference>
<dbReference type="PROSITE" id="PS50405">
    <property type="entry name" value="GST_CTER"/>
    <property type="match status" value="1"/>
</dbReference>
<dbReference type="InterPro" id="IPR050213">
    <property type="entry name" value="GST_superfamily"/>
</dbReference>
<evidence type="ECO:0000259" key="7">
    <source>
        <dbReference type="PROSITE" id="PS50405"/>
    </source>
</evidence>
<feature type="domain" description="GST N-terminal" evidence="6">
    <location>
        <begin position="1"/>
        <end position="34"/>
    </location>
</feature>
<dbReference type="InterPro" id="IPR036249">
    <property type="entry name" value="Thioredoxin-like_sf"/>
</dbReference>
<dbReference type="SFLD" id="SFLDS00019">
    <property type="entry name" value="Glutathione_Transferase_(cytos"/>
    <property type="match status" value="1"/>
</dbReference>
<evidence type="ECO:0000256" key="1">
    <source>
        <dbReference type="ARBA" id="ARBA00011738"/>
    </source>
</evidence>
<dbReference type="InterPro" id="IPR004046">
    <property type="entry name" value="GST_C"/>
</dbReference>
<evidence type="ECO:0000259" key="6">
    <source>
        <dbReference type="PROSITE" id="PS50404"/>
    </source>
</evidence>
<dbReference type="FunFam" id="1.20.1050.10:FF:000030">
    <property type="entry name" value="Glutathione S-transferase S1"/>
    <property type="match status" value="1"/>
</dbReference>
<dbReference type="InterPro" id="IPR036282">
    <property type="entry name" value="Glutathione-S-Trfase_C_sf"/>
</dbReference>
<evidence type="ECO:0000256" key="4">
    <source>
        <dbReference type="ARBA" id="ARBA00038317"/>
    </source>
</evidence>
<dbReference type="Gene3D" id="3.40.30.10">
    <property type="entry name" value="Glutaredoxin"/>
    <property type="match status" value="1"/>
</dbReference>
<comment type="similarity">
    <text evidence="4">Belongs to the GST superfamily. Sigma family.</text>
</comment>
<evidence type="ECO:0000313" key="9">
    <source>
        <dbReference type="Proteomes" id="UP001153636"/>
    </source>
</evidence>